<dbReference type="CDD" id="cd12148">
    <property type="entry name" value="fungal_TF_MHR"/>
    <property type="match status" value="1"/>
</dbReference>
<accession>A0A507B5P9</accession>
<dbReference type="PROSITE" id="PS50048">
    <property type="entry name" value="ZN2_CY6_FUNGAL_2"/>
    <property type="match status" value="1"/>
</dbReference>
<keyword evidence="2" id="KW-0805">Transcription regulation</keyword>
<dbReference type="InterPro" id="IPR001138">
    <property type="entry name" value="Zn2Cys6_DnaBD"/>
</dbReference>
<dbReference type="Gene3D" id="4.10.240.10">
    <property type="entry name" value="Zn(2)-C6 fungal-type DNA-binding domain"/>
    <property type="match status" value="1"/>
</dbReference>
<feature type="region of interest" description="Disordered" evidence="5">
    <location>
        <begin position="62"/>
        <end position="101"/>
    </location>
</feature>
<evidence type="ECO:0000256" key="2">
    <source>
        <dbReference type="ARBA" id="ARBA00023015"/>
    </source>
</evidence>
<reference evidence="7 8" key="1">
    <citation type="submission" date="2019-06" db="EMBL/GenBank/DDBJ databases">
        <title>Draft genome sequence of the filamentous fungus Phialemoniopsis curvata isolated from diesel fuel.</title>
        <authorList>
            <person name="Varaljay V.A."/>
            <person name="Lyon W.J."/>
            <person name="Crouch A.L."/>
            <person name="Drake C.E."/>
            <person name="Hollomon J.M."/>
            <person name="Nadeau L.J."/>
            <person name="Nunn H.S."/>
            <person name="Stevenson B.S."/>
            <person name="Bojanowski C.L."/>
            <person name="Crookes-Goodson W.J."/>
        </authorList>
    </citation>
    <scope>NUCLEOTIDE SEQUENCE [LARGE SCALE GENOMIC DNA]</scope>
    <source>
        <strain evidence="7 8">D216</strain>
    </source>
</reference>
<organism evidence="7 8">
    <name type="scientific">Thyridium curvatum</name>
    <dbReference type="NCBI Taxonomy" id="1093900"/>
    <lineage>
        <taxon>Eukaryota</taxon>
        <taxon>Fungi</taxon>
        <taxon>Dikarya</taxon>
        <taxon>Ascomycota</taxon>
        <taxon>Pezizomycotina</taxon>
        <taxon>Sordariomycetes</taxon>
        <taxon>Sordariomycetidae</taxon>
        <taxon>Thyridiales</taxon>
        <taxon>Thyridiaceae</taxon>
        <taxon>Thyridium</taxon>
    </lineage>
</organism>
<protein>
    <recommendedName>
        <fullName evidence="6">Zn(2)-C6 fungal-type domain-containing protein</fullName>
    </recommendedName>
</protein>
<feature type="region of interest" description="Disordered" evidence="5">
    <location>
        <begin position="554"/>
        <end position="576"/>
    </location>
</feature>
<dbReference type="InParanoid" id="A0A507B5P9"/>
<keyword evidence="1" id="KW-0479">Metal-binding</keyword>
<feature type="region of interest" description="Disordered" evidence="5">
    <location>
        <begin position="126"/>
        <end position="146"/>
    </location>
</feature>
<evidence type="ECO:0000313" key="7">
    <source>
        <dbReference type="EMBL" id="TPX17572.1"/>
    </source>
</evidence>
<sequence>MDSPSATVQRRKVADDELRRARRACTYCQRRKARCFQSLSTTTPSGGCVNCARRGVACSLENTERRQGARPPHSMTPELPSPRSSSMDIPARVETASTSPEKIPDLVIEDLSSQYLLDRVRESMFLGRPSSPTRPSKSPKKSKERLDEGLLERTKRAFPPRQVADFLLGVCIDYGTDYYFYFPHKQFRRRIQEFYDDPDHTSNSSASFLCMALSSFAIGTQFAHLVDNRLTQGEAASMQKRAGSGFYSAAQALVSHLITSPSVESVQALEMLSIYAFPFDARGTSYLYLGLALRMSISIGLHLNSAELDISEFDREVRHRTFWSVFLLEEPMIFRNPTSESMQEVHRLVRELQAWKSSLPRSLDLRHINHQSKLYRAVVHLHANYHHAWIMLTREPLVELVKSTMEHRLRTSSSGPVPNPCQHPLDFPKLCHQAARSMLDLYSTLQSVDMLARSSFTDFQGCSTATVIVLLNGAIHRGESYQSDVKSAFNALSFMAAENDRTRAALHFICSLQRLTDEAYNRIHGALPVEDENLAGKDDALSIYENWLIASREPPQTASRNSPTPGDYTIPTGDLSRPGMAAVGIDPAKVDHSRATSVLPGSGLPSADWMHGHLSHGWMPGIETGFSFPPDDFLGSPSVSDTFIADVTGIHDLLDFGFQ</sequence>
<dbReference type="SUPFAM" id="SSF57701">
    <property type="entry name" value="Zn2/Cys6 DNA-binding domain"/>
    <property type="match status" value="1"/>
</dbReference>
<dbReference type="GeneID" id="41979582"/>
<proteinExistence type="predicted"/>
<gene>
    <name evidence="7" type="ORF">E0L32_012135</name>
</gene>
<dbReference type="InterPro" id="IPR051127">
    <property type="entry name" value="Fungal_SecMet_Regulators"/>
</dbReference>
<evidence type="ECO:0000256" key="3">
    <source>
        <dbReference type="ARBA" id="ARBA00023163"/>
    </source>
</evidence>
<feature type="compositionally biased region" description="Polar residues" evidence="5">
    <location>
        <begin position="554"/>
        <end position="564"/>
    </location>
</feature>
<dbReference type="AlphaFoldDB" id="A0A507B5P9"/>
<evidence type="ECO:0000259" key="6">
    <source>
        <dbReference type="PROSITE" id="PS50048"/>
    </source>
</evidence>
<dbReference type="InterPro" id="IPR036864">
    <property type="entry name" value="Zn2-C6_fun-type_DNA-bd_sf"/>
</dbReference>
<comment type="caution">
    <text evidence="7">The sequence shown here is derived from an EMBL/GenBank/DDBJ whole genome shotgun (WGS) entry which is preliminary data.</text>
</comment>
<dbReference type="STRING" id="1093900.A0A507B5P9"/>
<dbReference type="EMBL" id="SKBQ01000138">
    <property type="protein sequence ID" value="TPX17572.1"/>
    <property type="molecule type" value="Genomic_DNA"/>
</dbReference>
<keyword evidence="8" id="KW-1185">Reference proteome</keyword>
<evidence type="ECO:0000256" key="4">
    <source>
        <dbReference type="ARBA" id="ARBA00023242"/>
    </source>
</evidence>
<evidence type="ECO:0000313" key="8">
    <source>
        <dbReference type="Proteomes" id="UP000319257"/>
    </source>
</evidence>
<dbReference type="CDD" id="cd00067">
    <property type="entry name" value="GAL4"/>
    <property type="match status" value="1"/>
</dbReference>
<dbReference type="GO" id="GO:0008270">
    <property type="term" value="F:zinc ion binding"/>
    <property type="evidence" value="ECO:0007669"/>
    <property type="project" value="InterPro"/>
</dbReference>
<dbReference type="PANTHER" id="PTHR47424">
    <property type="entry name" value="REGULATORY PROTEIN GAL4"/>
    <property type="match status" value="1"/>
</dbReference>
<dbReference type="PANTHER" id="PTHR47424:SF6">
    <property type="entry name" value="PROLINE UTILIZATION TRANS-ACTIVATOR"/>
    <property type="match status" value="1"/>
</dbReference>
<dbReference type="GO" id="GO:0000981">
    <property type="term" value="F:DNA-binding transcription factor activity, RNA polymerase II-specific"/>
    <property type="evidence" value="ECO:0007669"/>
    <property type="project" value="InterPro"/>
</dbReference>
<dbReference type="SMART" id="SM00066">
    <property type="entry name" value="GAL4"/>
    <property type="match status" value="1"/>
</dbReference>
<dbReference type="GO" id="GO:0003677">
    <property type="term" value="F:DNA binding"/>
    <property type="evidence" value="ECO:0007669"/>
    <property type="project" value="InterPro"/>
</dbReference>
<dbReference type="Pfam" id="PF04082">
    <property type="entry name" value="Fungal_trans"/>
    <property type="match status" value="1"/>
</dbReference>
<dbReference type="OrthoDB" id="2283488at2759"/>
<feature type="domain" description="Zn(2)-C6 fungal-type" evidence="6">
    <location>
        <begin position="24"/>
        <end position="60"/>
    </location>
</feature>
<name>A0A507B5P9_9PEZI</name>
<evidence type="ECO:0000256" key="1">
    <source>
        <dbReference type="ARBA" id="ARBA00022723"/>
    </source>
</evidence>
<dbReference type="Proteomes" id="UP000319257">
    <property type="component" value="Unassembled WGS sequence"/>
</dbReference>
<dbReference type="GO" id="GO:0006351">
    <property type="term" value="P:DNA-templated transcription"/>
    <property type="evidence" value="ECO:0007669"/>
    <property type="project" value="InterPro"/>
</dbReference>
<dbReference type="InterPro" id="IPR007219">
    <property type="entry name" value="XnlR_reg_dom"/>
</dbReference>
<keyword evidence="3" id="KW-0804">Transcription</keyword>
<evidence type="ECO:0000256" key="5">
    <source>
        <dbReference type="SAM" id="MobiDB-lite"/>
    </source>
</evidence>
<keyword evidence="4" id="KW-0539">Nucleus</keyword>
<dbReference type="RefSeq" id="XP_030999283.1">
    <property type="nucleotide sequence ID" value="XM_031134942.1"/>
</dbReference>